<dbReference type="PANTHER" id="PTHR47447">
    <property type="entry name" value="OS03G0856100 PROTEIN"/>
    <property type="match status" value="1"/>
</dbReference>
<dbReference type="Gene3D" id="2.60.120.620">
    <property type="entry name" value="q2cbj1_9rhob like domain"/>
    <property type="match status" value="1"/>
</dbReference>
<evidence type="ECO:0000256" key="1">
    <source>
        <dbReference type="ARBA" id="ARBA00022737"/>
    </source>
</evidence>
<keyword evidence="1" id="KW-0677">Repeat</keyword>
<name>A0A1Q9CI00_SYMMI</name>
<dbReference type="Pfam" id="PF05721">
    <property type="entry name" value="PhyH"/>
    <property type="match status" value="1"/>
</dbReference>
<dbReference type="Proteomes" id="UP000186817">
    <property type="component" value="Unassembled WGS sequence"/>
</dbReference>
<accession>A0A1Q9CI00</accession>
<organism evidence="3 4">
    <name type="scientific">Symbiodinium microadriaticum</name>
    <name type="common">Dinoflagellate</name>
    <name type="synonym">Zooxanthella microadriatica</name>
    <dbReference type="NCBI Taxonomy" id="2951"/>
    <lineage>
        <taxon>Eukaryota</taxon>
        <taxon>Sar</taxon>
        <taxon>Alveolata</taxon>
        <taxon>Dinophyceae</taxon>
        <taxon>Suessiales</taxon>
        <taxon>Symbiodiniaceae</taxon>
        <taxon>Symbiodinium</taxon>
    </lineage>
</organism>
<dbReference type="SUPFAM" id="SSF51197">
    <property type="entry name" value="Clavaminate synthase-like"/>
    <property type="match status" value="1"/>
</dbReference>
<keyword evidence="4" id="KW-1185">Reference proteome</keyword>
<comment type="caution">
    <text evidence="3">The sequence shown here is derived from an EMBL/GenBank/DDBJ whole genome shotgun (WGS) entry which is preliminary data.</text>
</comment>
<evidence type="ECO:0000313" key="4">
    <source>
        <dbReference type="Proteomes" id="UP000186817"/>
    </source>
</evidence>
<feature type="repeat" description="PPR" evidence="2">
    <location>
        <begin position="533"/>
        <end position="567"/>
    </location>
</feature>
<dbReference type="InterPro" id="IPR011990">
    <property type="entry name" value="TPR-like_helical_dom_sf"/>
</dbReference>
<dbReference type="EMBL" id="LSRX01001182">
    <property type="protein sequence ID" value="OLP82558.1"/>
    <property type="molecule type" value="Genomic_DNA"/>
</dbReference>
<gene>
    <name evidence="3" type="ORF">AK812_SmicGene36774</name>
</gene>
<evidence type="ECO:0000256" key="2">
    <source>
        <dbReference type="PROSITE-ProRule" id="PRU00708"/>
    </source>
</evidence>
<sequence length="1447" mass="161343">MSWVAVQELYPSQLHLSIKIGDEITPQALRAYQQHLHLKVFPPNRKSTVKELVADGHQNVHIKCANSRQHAGKPPSHGRIKPFGHGWFMLVHPRDLRILAFKSMSVPENNAILHDSLLEILPLYKNLDCAIMDRACGFLPTAQADKNLKQIKHWSIDGFHAKGCNLPRVLQTPLRQDVSVHRIVSETPLAFSWSSRDSMGHRATSDPTLERSGCIDKMCACGLLPDAICCSSVLGVCQGRLGSWMVGLQVLGQMLVRHLRPNRISCGSVVAALETESWELATASLGEMAAMNIEKDKASMDAALRACRSRGWEYVAQVLVHLKPFTLLADAVTWGTVLNSCERPEDWIVALQLTRSIRIYNLQPDIQSQTACLSASQKGFEWKWALTLLQNSYVVAVQGDLVMHNAAASACEKRAEWELASHCVYSASEIGLRMDAFSLSASISAGEKAYHWEWSLLQMQLANDIGCNGAISACEKSAKWELAQALLGSTLQKSMQASCIGCNAAISAYAKASEWPGALCLLRTIIDMRLLEDAIPFNAMMASLESGGKWELCLQLLSDIAKLRVQPDEYSYNAAINACKQNVRIVSTRTKAVRMHICTIDMVVLMVSLATFVLWGWTSIVMEGVTLEFRKAWHDFTKMKIDWQSLGRRSLPFVAASAVSTGALILWKQQVPPKGDLLAASCTFRCAADTKLPGSVAERLRSAGAEAAEVEALRLAARRLRGPIERDLMRCQLEERKLQQIQDVRALYARFVEEWRQAGFFREPLEAKRPRAANSGIDLVTQIDESYGRDLGSEVPLCLLAEKEKVGTDPASVPRFLPPEEWSAAADALERHGVAVLRGMLTLKEVGELRERVHLHSSAMDIARSRCPPEAVPVREFKPEALQAEDEELEPFMSAPGRQHYYLRGRVFEQAVQAAQRAAMPLVWEVLCRQHSAAGFLQTTKPYVSEVQLMTSDPCATDQFWHMDNTAPGLTLVVPLTAVPEDMGATLVLPGSHRLFGQELGLFSKTRAFLSSLLLASSRPAVTLEPGDAFLYDSRLLHRTAANRRYDRMAAVLVFRYDYERPPGIGLLGSQLFSWCGNFLSGFHRFYCRRNLAIIANPAPVYKRENHTMPKTPTKQAMLDFLRAGIKMMKTEETRAALKDGALPHAGHKLIDLQRAGWAPLGYDADVGCKALDQIDCADAGNKELIQVRQEFMLTAMRTYLQAVKDRRPAVLENKEPMPRAKILEFFDVCNTRMDLPETHKELLTYIAEQKKIPNELIISIQRELLEDLGFEQEHGCAVLSRIGQDYPNDVEVTQKMKIWKSKAEQSCLRAVKAHQDAGGEAPEMPTTPVVDKDLALAMEKVIPKAKEEVSKMSEEEKQAFLGEKAMKKLEVFQGLPSDGRLAWVKRLSDEDKVDFLKTQMLFVENLKKQMQAGQQVLKMKGGYNPAPCTMEDAQGPSRAPAQEQMM</sequence>
<dbReference type="PANTHER" id="PTHR47447:SF17">
    <property type="entry name" value="OS12G0638900 PROTEIN"/>
    <property type="match status" value="1"/>
</dbReference>
<proteinExistence type="predicted"/>
<dbReference type="OrthoDB" id="420046at2759"/>
<protein>
    <submittedName>
        <fullName evidence="3">Pentatricopeptide repeat-containing protein, chloroplastic</fullName>
    </submittedName>
</protein>
<dbReference type="InterPro" id="IPR008775">
    <property type="entry name" value="Phytyl_CoA_dOase-like"/>
</dbReference>
<reference evidence="3 4" key="1">
    <citation type="submission" date="2016-02" db="EMBL/GenBank/DDBJ databases">
        <title>Genome analysis of coral dinoflagellate symbionts highlights evolutionary adaptations to a symbiotic lifestyle.</title>
        <authorList>
            <person name="Aranda M."/>
            <person name="Li Y."/>
            <person name="Liew Y.J."/>
            <person name="Baumgarten S."/>
            <person name="Simakov O."/>
            <person name="Wilson M."/>
            <person name="Piel J."/>
            <person name="Ashoor H."/>
            <person name="Bougouffa S."/>
            <person name="Bajic V.B."/>
            <person name="Ryu T."/>
            <person name="Ravasi T."/>
            <person name="Bayer T."/>
            <person name="Micklem G."/>
            <person name="Kim H."/>
            <person name="Bhak J."/>
            <person name="Lajeunesse T.C."/>
            <person name="Voolstra C.R."/>
        </authorList>
    </citation>
    <scope>NUCLEOTIDE SEQUENCE [LARGE SCALE GENOMIC DNA]</scope>
    <source>
        <strain evidence="3 4">CCMP2467</strain>
    </source>
</reference>
<dbReference type="Gene3D" id="1.25.40.10">
    <property type="entry name" value="Tetratricopeptide repeat domain"/>
    <property type="match status" value="3"/>
</dbReference>
<evidence type="ECO:0000313" key="3">
    <source>
        <dbReference type="EMBL" id="OLP82558.1"/>
    </source>
</evidence>
<dbReference type="PROSITE" id="PS51375">
    <property type="entry name" value="PPR"/>
    <property type="match status" value="1"/>
</dbReference>
<dbReference type="InterPro" id="IPR002885">
    <property type="entry name" value="PPR_rpt"/>
</dbReference>